<sequence length="285" mass="30799">MFRIFIAAGLLLNANAHTTNLEVSQRIQGQLLRLTTAIEDINDEVKLYFSGDRSPTVWHSANMKDVQENVGLLGVLHENISSTSAVARYTLTFQTSEAELSLQREAERASAVAWALRGLGARAAALAGSAGVEEGEGAGAGVGARVAEARGLVERADEAMNEAQVRLLGLRRALDALLAREGQLHFRLEEMLNARRSHKVRADAVFEGREKAMKHVEEMKSRSKELETAINEARSQLQALKTKSEEAPAPSVATSVTSVAGLNYIKSVKTASGKGKKIKLILLSD</sequence>
<keyword evidence="1" id="KW-0175">Coiled coil</keyword>
<feature type="coiled-coil region" evidence="1">
    <location>
        <begin position="146"/>
        <end position="180"/>
    </location>
</feature>
<organism evidence="3 4">
    <name type="scientific">Gryllus longicercus</name>
    <dbReference type="NCBI Taxonomy" id="2509291"/>
    <lineage>
        <taxon>Eukaryota</taxon>
        <taxon>Metazoa</taxon>
        <taxon>Ecdysozoa</taxon>
        <taxon>Arthropoda</taxon>
        <taxon>Hexapoda</taxon>
        <taxon>Insecta</taxon>
        <taxon>Pterygota</taxon>
        <taxon>Neoptera</taxon>
        <taxon>Polyneoptera</taxon>
        <taxon>Orthoptera</taxon>
        <taxon>Ensifera</taxon>
        <taxon>Gryllidea</taxon>
        <taxon>Grylloidea</taxon>
        <taxon>Gryllidae</taxon>
        <taxon>Gryllinae</taxon>
        <taxon>Gryllus</taxon>
    </lineage>
</organism>
<dbReference type="EMBL" id="JAZDUA010000049">
    <property type="protein sequence ID" value="KAK7870903.1"/>
    <property type="molecule type" value="Genomic_DNA"/>
</dbReference>
<comment type="caution">
    <text evidence="3">The sequence shown here is derived from an EMBL/GenBank/DDBJ whole genome shotgun (WGS) entry which is preliminary data.</text>
</comment>
<name>A0AAN9WET2_9ORTH</name>
<evidence type="ECO:0000313" key="3">
    <source>
        <dbReference type="EMBL" id="KAK7870903.1"/>
    </source>
</evidence>
<feature type="coiled-coil region" evidence="1">
    <location>
        <begin position="209"/>
        <end position="243"/>
    </location>
</feature>
<evidence type="ECO:0000256" key="2">
    <source>
        <dbReference type="SAM" id="SignalP"/>
    </source>
</evidence>
<evidence type="ECO:0000256" key="1">
    <source>
        <dbReference type="SAM" id="Coils"/>
    </source>
</evidence>
<keyword evidence="2" id="KW-0732">Signal</keyword>
<dbReference type="AlphaFoldDB" id="A0AAN9WET2"/>
<proteinExistence type="predicted"/>
<accession>A0AAN9WET2</accession>
<feature type="chain" id="PRO_5042929761" evidence="2">
    <location>
        <begin position="17"/>
        <end position="285"/>
    </location>
</feature>
<dbReference type="Proteomes" id="UP001378592">
    <property type="component" value="Unassembled WGS sequence"/>
</dbReference>
<evidence type="ECO:0000313" key="4">
    <source>
        <dbReference type="Proteomes" id="UP001378592"/>
    </source>
</evidence>
<keyword evidence="4" id="KW-1185">Reference proteome</keyword>
<gene>
    <name evidence="3" type="ORF">R5R35_005491</name>
</gene>
<reference evidence="3 4" key="1">
    <citation type="submission" date="2024-03" db="EMBL/GenBank/DDBJ databases">
        <title>The genome assembly and annotation of the cricket Gryllus longicercus Weissman &amp; Gray.</title>
        <authorList>
            <person name="Szrajer S."/>
            <person name="Gray D."/>
            <person name="Ylla G."/>
        </authorList>
    </citation>
    <scope>NUCLEOTIDE SEQUENCE [LARGE SCALE GENOMIC DNA]</scope>
    <source>
        <strain evidence="3">DAG 2021-001</strain>
        <tissue evidence="3">Whole body minus gut</tissue>
    </source>
</reference>
<feature type="signal peptide" evidence="2">
    <location>
        <begin position="1"/>
        <end position="16"/>
    </location>
</feature>
<protein>
    <submittedName>
        <fullName evidence="3">Uncharacterized protein</fullName>
    </submittedName>
</protein>